<sequence length="234" mass="25771">MNQDQNRFSSVLVTTDPALKTALSYLFSVILKYDFEVIEDFTKDGQDAALALNPQALFVFPPKVKEEAVALIERVKQKANPPVVIVLQNGVSEFGAQAFLAGADDVVDWPCSLHELALRLFVRLGQSPNTSSASVQDANWETEAYIAARAGLTTAEAQVMRVLFSHDGQIVTRDDLSYAVDARPWRYGDRKFDVHVAKIRKKLLDSFGSQMSVSTVRSSGYCLSTNGADLFSES</sequence>
<evidence type="ECO:0000256" key="4">
    <source>
        <dbReference type="ARBA" id="ARBA00023125"/>
    </source>
</evidence>
<reference evidence="8 9" key="1">
    <citation type="journal article" date="2014" name="Genome Announc.">
        <title>Draft Genome Sequences of Two Isolates of the Roseobacter Group, Sulfitobacter sp. Strains 3SOLIMAR09 and 1FIGIMAR09, from Harbors of Mallorca Island (Mediterranean Sea).</title>
        <authorList>
            <person name="Mas-Llado M."/>
            <person name="Pina-Villalonga J.M."/>
            <person name="Brunet-Galmes I."/>
            <person name="Nogales B."/>
            <person name="Bosch R."/>
        </authorList>
    </citation>
    <scope>NUCLEOTIDE SEQUENCE [LARGE SCALE GENOMIC DNA]</scope>
    <source>
        <strain evidence="8 9">1FIGIMAR09</strain>
    </source>
</reference>
<dbReference type="Proteomes" id="UP000027337">
    <property type="component" value="Unassembled WGS sequence"/>
</dbReference>
<keyword evidence="2" id="KW-0902">Two-component regulatory system</keyword>
<evidence type="ECO:0000256" key="6">
    <source>
        <dbReference type="PROSITE-ProRule" id="PRU01091"/>
    </source>
</evidence>
<gene>
    <name evidence="8" type="ORF">PM02_15950</name>
</gene>
<dbReference type="PANTHER" id="PTHR48111">
    <property type="entry name" value="REGULATOR OF RPOS"/>
    <property type="match status" value="1"/>
</dbReference>
<dbReference type="GO" id="GO:0032993">
    <property type="term" value="C:protein-DNA complex"/>
    <property type="evidence" value="ECO:0007669"/>
    <property type="project" value="TreeGrafter"/>
</dbReference>
<dbReference type="STRING" id="83219.PM02_15950"/>
<feature type="DNA-binding region" description="OmpR/PhoB-type" evidence="6">
    <location>
        <begin position="118"/>
        <end position="225"/>
    </location>
</feature>
<keyword evidence="9" id="KW-1185">Reference proteome</keyword>
<accession>A0A061SQV8</accession>
<dbReference type="InterPro" id="IPR039420">
    <property type="entry name" value="WalR-like"/>
</dbReference>
<dbReference type="InterPro" id="IPR001867">
    <property type="entry name" value="OmpR/PhoB-type_DNA-bd"/>
</dbReference>
<dbReference type="InterPro" id="IPR036388">
    <property type="entry name" value="WH-like_DNA-bd_sf"/>
</dbReference>
<keyword evidence="3" id="KW-0805">Transcription regulation</keyword>
<dbReference type="Pfam" id="PF00486">
    <property type="entry name" value="Trans_reg_C"/>
    <property type="match status" value="1"/>
</dbReference>
<dbReference type="EMBL" id="JEMU01000015">
    <property type="protein sequence ID" value="KAJ02043.1"/>
    <property type="molecule type" value="Genomic_DNA"/>
</dbReference>
<keyword evidence="4 6" id="KW-0238">DNA-binding</keyword>
<name>A0A061SQV8_9RHOB</name>
<dbReference type="Gene3D" id="1.10.10.10">
    <property type="entry name" value="Winged helix-like DNA-binding domain superfamily/Winged helix DNA-binding domain"/>
    <property type="match status" value="1"/>
</dbReference>
<dbReference type="InterPro" id="IPR016032">
    <property type="entry name" value="Sig_transdc_resp-reg_C-effctor"/>
</dbReference>
<evidence type="ECO:0000256" key="5">
    <source>
        <dbReference type="ARBA" id="ARBA00023163"/>
    </source>
</evidence>
<dbReference type="SMART" id="SM00862">
    <property type="entry name" value="Trans_reg_C"/>
    <property type="match status" value="1"/>
</dbReference>
<comment type="caution">
    <text evidence="8">The sequence shown here is derived from an EMBL/GenBank/DDBJ whole genome shotgun (WGS) entry which is preliminary data.</text>
</comment>
<evidence type="ECO:0000256" key="2">
    <source>
        <dbReference type="ARBA" id="ARBA00023012"/>
    </source>
</evidence>
<evidence type="ECO:0000259" key="7">
    <source>
        <dbReference type="PROSITE" id="PS51755"/>
    </source>
</evidence>
<dbReference type="AlphaFoldDB" id="A0A061SQV8"/>
<dbReference type="InterPro" id="IPR011006">
    <property type="entry name" value="CheY-like_superfamily"/>
</dbReference>
<evidence type="ECO:0000313" key="8">
    <source>
        <dbReference type="EMBL" id="KAJ02043.1"/>
    </source>
</evidence>
<dbReference type="SUPFAM" id="SSF46894">
    <property type="entry name" value="C-terminal effector domain of the bipartite response regulators"/>
    <property type="match status" value="1"/>
</dbReference>
<dbReference type="SUPFAM" id="SSF52172">
    <property type="entry name" value="CheY-like"/>
    <property type="match status" value="1"/>
</dbReference>
<dbReference type="PROSITE" id="PS51755">
    <property type="entry name" value="OMPR_PHOB"/>
    <property type="match status" value="1"/>
</dbReference>
<dbReference type="GO" id="GO:0000156">
    <property type="term" value="F:phosphorelay response regulator activity"/>
    <property type="evidence" value="ECO:0007669"/>
    <property type="project" value="TreeGrafter"/>
</dbReference>
<evidence type="ECO:0000256" key="1">
    <source>
        <dbReference type="ARBA" id="ARBA00022553"/>
    </source>
</evidence>
<organism evidence="8 9">
    <name type="scientific">Sulfitobacter mediterraneus</name>
    <dbReference type="NCBI Taxonomy" id="83219"/>
    <lineage>
        <taxon>Bacteria</taxon>
        <taxon>Pseudomonadati</taxon>
        <taxon>Pseudomonadota</taxon>
        <taxon>Alphaproteobacteria</taxon>
        <taxon>Rhodobacterales</taxon>
        <taxon>Roseobacteraceae</taxon>
        <taxon>Sulfitobacter</taxon>
    </lineage>
</organism>
<keyword evidence="1" id="KW-0597">Phosphoprotein</keyword>
<evidence type="ECO:0000313" key="9">
    <source>
        <dbReference type="Proteomes" id="UP000027337"/>
    </source>
</evidence>
<dbReference type="GO" id="GO:0000976">
    <property type="term" value="F:transcription cis-regulatory region binding"/>
    <property type="evidence" value="ECO:0007669"/>
    <property type="project" value="TreeGrafter"/>
</dbReference>
<protein>
    <submittedName>
        <fullName evidence="8">Transcriptional regulator</fullName>
    </submittedName>
</protein>
<dbReference type="PANTHER" id="PTHR48111:SF1">
    <property type="entry name" value="TWO-COMPONENT RESPONSE REGULATOR ORR33"/>
    <property type="match status" value="1"/>
</dbReference>
<dbReference type="GO" id="GO:0005829">
    <property type="term" value="C:cytosol"/>
    <property type="evidence" value="ECO:0007669"/>
    <property type="project" value="TreeGrafter"/>
</dbReference>
<evidence type="ECO:0000256" key="3">
    <source>
        <dbReference type="ARBA" id="ARBA00023015"/>
    </source>
</evidence>
<dbReference type="GO" id="GO:0006355">
    <property type="term" value="P:regulation of DNA-templated transcription"/>
    <property type="evidence" value="ECO:0007669"/>
    <property type="project" value="InterPro"/>
</dbReference>
<dbReference type="eggNOG" id="COG0745">
    <property type="taxonomic scope" value="Bacteria"/>
</dbReference>
<dbReference type="CDD" id="cd00383">
    <property type="entry name" value="trans_reg_C"/>
    <property type="match status" value="1"/>
</dbReference>
<feature type="domain" description="OmpR/PhoB-type" evidence="7">
    <location>
        <begin position="118"/>
        <end position="225"/>
    </location>
</feature>
<keyword evidence="5" id="KW-0804">Transcription</keyword>
<dbReference type="RefSeq" id="WP_235190214.1">
    <property type="nucleotide sequence ID" value="NZ_JEMU01000015.1"/>
</dbReference>
<proteinExistence type="predicted"/>